<comment type="function">
    <text evidence="9">Single strand-specific metallo-endoribonuclease involved in late-stage 70S ribosome quality control and in maturation of the 3' terminus of the 16S rRNA.</text>
</comment>
<dbReference type="PANTHER" id="PTHR46986:SF1">
    <property type="entry name" value="ENDORIBONUCLEASE YBEY, CHLOROPLASTIC"/>
    <property type="match status" value="1"/>
</dbReference>
<dbReference type="InterPro" id="IPR023091">
    <property type="entry name" value="MetalPrtase_cat_dom_sf_prd"/>
</dbReference>
<dbReference type="HOGENOM" id="CLU_106710_3_0_9"/>
<dbReference type="RefSeq" id="WP_014967958.1">
    <property type="nucleotide sequence ID" value="NC_018664.1"/>
</dbReference>
<dbReference type="STRING" id="1128398.Curi_c18150"/>
<gene>
    <name evidence="9" type="primary">ybeY</name>
    <name evidence="10" type="ordered locus">Curi_c18150</name>
</gene>
<accession>K0B174</accession>
<dbReference type="Gene3D" id="3.40.390.30">
    <property type="entry name" value="Metalloproteases ('zincins'), catalytic domain"/>
    <property type="match status" value="1"/>
</dbReference>
<dbReference type="EMBL" id="CP003326">
    <property type="protein sequence ID" value="AFS78822.1"/>
    <property type="molecule type" value="Genomic_DNA"/>
</dbReference>
<proteinExistence type="inferred from homology"/>
<keyword evidence="4 9" id="KW-0540">Nuclease</keyword>
<keyword evidence="10" id="KW-0482">Metalloprotease</keyword>
<feature type="binding site" evidence="9">
    <location>
        <position position="120"/>
    </location>
    <ligand>
        <name>Zn(2+)</name>
        <dbReference type="ChEBI" id="CHEBI:29105"/>
        <note>catalytic</note>
    </ligand>
</feature>
<keyword evidence="2 9" id="KW-0690">Ribosome biogenesis</keyword>
<dbReference type="GO" id="GO:0006364">
    <property type="term" value="P:rRNA processing"/>
    <property type="evidence" value="ECO:0007669"/>
    <property type="project" value="UniProtKB-UniRule"/>
</dbReference>
<dbReference type="NCBIfam" id="TIGR00043">
    <property type="entry name" value="rRNA maturation RNase YbeY"/>
    <property type="match status" value="1"/>
</dbReference>
<reference evidence="10 11" key="1">
    <citation type="journal article" date="2012" name="PLoS ONE">
        <title>The purine-utilizing bacterium Clostridium acidurici 9a: a genome-guided metabolic reconsideration.</title>
        <authorList>
            <person name="Hartwich K."/>
            <person name="Poehlein A."/>
            <person name="Daniel R."/>
        </authorList>
    </citation>
    <scope>NUCLEOTIDE SEQUENCE [LARGE SCALE GENOMIC DNA]</scope>
    <source>
        <strain evidence="11">ATCC 7906 / DSM 604 / BCRC 14475 / CIP 104303 / KCTC 5404 / NCIMB 10678 / 9a</strain>
    </source>
</reference>
<keyword evidence="6 9" id="KW-0255">Endonuclease</keyword>
<evidence type="ECO:0000256" key="9">
    <source>
        <dbReference type="HAMAP-Rule" id="MF_00009"/>
    </source>
</evidence>
<evidence type="ECO:0000256" key="8">
    <source>
        <dbReference type="ARBA" id="ARBA00022833"/>
    </source>
</evidence>
<comment type="subcellular location">
    <subcellularLocation>
        <location evidence="9">Cytoplasm</location>
    </subcellularLocation>
</comment>
<feature type="binding site" evidence="9">
    <location>
        <position position="116"/>
    </location>
    <ligand>
        <name>Zn(2+)</name>
        <dbReference type="ChEBI" id="CHEBI:29105"/>
        <note>catalytic</note>
    </ligand>
</feature>
<dbReference type="HAMAP" id="MF_00009">
    <property type="entry name" value="Endoribonucl_YbeY"/>
    <property type="match status" value="1"/>
</dbReference>
<sequence length="154" mass="18066">MEILISNEQDRVNIEENINDILEDVVLECLKLEQKNSNYEVSITFVDDDEIKELNSQYRNIDKSTDVLSFPMYEEEEDTPYIPLLGDIIISAETAKRQAEEFGHTVDREIAYLTAHSMFHLLGYDHMEDSDKKLMRDKEKQIMKNLGIFKNEDK</sequence>
<dbReference type="GO" id="GO:0004521">
    <property type="term" value="F:RNA endonuclease activity"/>
    <property type="evidence" value="ECO:0007669"/>
    <property type="project" value="UniProtKB-UniRule"/>
</dbReference>
<keyword evidence="9" id="KW-0963">Cytoplasm</keyword>
<evidence type="ECO:0000256" key="1">
    <source>
        <dbReference type="ARBA" id="ARBA00010875"/>
    </source>
</evidence>
<keyword evidence="3 9" id="KW-0698">rRNA processing</keyword>
<keyword evidence="10" id="KW-0645">Protease</keyword>
<evidence type="ECO:0000313" key="11">
    <source>
        <dbReference type="Proteomes" id="UP000006094"/>
    </source>
</evidence>
<protein>
    <recommendedName>
        <fullName evidence="9">Endoribonuclease YbeY</fullName>
        <ecNumber evidence="9">3.1.-.-</ecNumber>
    </recommendedName>
</protein>
<evidence type="ECO:0000256" key="7">
    <source>
        <dbReference type="ARBA" id="ARBA00022801"/>
    </source>
</evidence>
<keyword evidence="11" id="KW-1185">Reference proteome</keyword>
<evidence type="ECO:0000256" key="6">
    <source>
        <dbReference type="ARBA" id="ARBA00022759"/>
    </source>
</evidence>
<evidence type="ECO:0000256" key="2">
    <source>
        <dbReference type="ARBA" id="ARBA00022517"/>
    </source>
</evidence>
<dbReference type="eggNOG" id="COG0319">
    <property type="taxonomic scope" value="Bacteria"/>
</dbReference>
<dbReference type="SUPFAM" id="SSF55486">
    <property type="entry name" value="Metalloproteases ('zincins'), catalytic domain"/>
    <property type="match status" value="1"/>
</dbReference>
<dbReference type="InterPro" id="IPR002036">
    <property type="entry name" value="YbeY"/>
</dbReference>
<feature type="binding site" evidence="9">
    <location>
        <position position="126"/>
    </location>
    <ligand>
        <name>Zn(2+)</name>
        <dbReference type="ChEBI" id="CHEBI:29105"/>
        <note>catalytic</note>
    </ligand>
</feature>
<dbReference type="AlphaFoldDB" id="K0B174"/>
<evidence type="ECO:0000256" key="4">
    <source>
        <dbReference type="ARBA" id="ARBA00022722"/>
    </source>
</evidence>
<comment type="similarity">
    <text evidence="1 9">Belongs to the endoribonuclease YbeY family.</text>
</comment>
<comment type="cofactor">
    <cofactor evidence="9">
        <name>Zn(2+)</name>
        <dbReference type="ChEBI" id="CHEBI:29105"/>
    </cofactor>
    <text evidence="9">Binds 1 zinc ion.</text>
</comment>
<dbReference type="PANTHER" id="PTHR46986">
    <property type="entry name" value="ENDORIBONUCLEASE YBEY, CHLOROPLASTIC"/>
    <property type="match status" value="1"/>
</dbReference>
<keyword evidence="8 9" id="KW-0862">Zinc</keyword>
<organism evidence="10 11">
    <name type="scientific">Gottschalkia acidurici (strain ATCC 7906 / DSM 604 / BCRC 14475 / CIP 104303 / KCTC 5404 / NCIMB 10678 / 9a)</name>
    <name type="common">Clostridium acidurici</name>
    <dbReference type="NCBI Taxonomy" id="1128398"/>
    <lineage>
        <taxon>Bacteria</taxon>
        <taxon>Bacillati</taxon>
        <taxon>Bacillota</taxon>
        <taxon>Tissierellia</taxon>
        <taxon>Tissierellales</taxon>
        <taxon>Gottschalkiaceae</taxon>
        <taxon>Gottschalkia</taxon>
    </lineage>
</organism>
<name>K0B174_GOTA9</name>
<dbReference type="GO" id="GO:0005737">
    <property type="term" value="C:cytoplasm"/>
    <property type="evidence" value="ECO:0007669"/>
    <property type="project" value="UniProtKB-SubCell"/>
</dbReference>
<evidence type="ECO:0000313" key="10">
    <source>
        <dbReference type="EMBL" id="AFS78822.1"/>
    </source>
</evidence>
<dbReference type="EC" id="3.1.-.-" evidence="9"/>
<dbReference type="GO" id="GO:0004222">
    <property type="term" value="F:metalloendopeptidase activity"/>
    <property type="evidence" value="ECO:0007669"/>
    <property type="project" value="InterPro"/>
</dbReference>
<dbReference type="GO" id="GO:0008270">
    <property type="term" value="F:zinc ion binding"/>
    <property type="evidence" value="ECO:0007669"/>
    <property type="project" value="UniProtKB-UniRule"/>
</dbReference>
<evidence type="ECO:0000256" key="5">
    <source>
        <dbReference type="ARBA" id="ARBA00022723"/>
    </source>
</evidence>
<dbReference type="Proteomes" id="UP000006094">
    <property type="component" value="Chromosome"/>
</dbReference>
<dbReference type="PATRIC" id="fig|1128398.3.peg.1864"/>
<dbReference type="Pfam" id="PF02130">
    <property type="entry name" value="YbeY"/>
    <property type="match status" value="1"/>
</dbReference>
<keyword evidence="5 9" id="KW-0479">Metal-binding</keyword>
<evidence type="ECO:0000256" key="3">
    <source>
        <dbReference type="ARBA" id="ARBA00022552"/>
    </source>
</evidence>
<dbReference type="KEGG" id="cad:Curi_c18150"/>
<keyword evidence="7 9" id="KW-0378">Hydrolase</keyword>